<keyword evidence="3" id="KW-1185">Reference proteome</keyword>
<evidence type="ECO:0000313" key="2">
    <source>
        <dbReference type="EMBL" id="AGA64889.1"/>
    </source>
</evidence>
<dbReference type="InterPro" id="IPR010982">
    <property type="entry name" value="Lambda_DNA-bd_dom_sf"/>
</dbReference>
<dbReference type="GO" id="GO:0003677">
    <property type="term" value="F:DNA binding"/>
    <property type="evidence" value="ECO:0007669"/>
    <property type="project" value="InterPro"/>
</dbReference>
<dbReference type="CDD" id="cd00093">
    <property type="entry name" value="HTH_XRE"/>
    <property type="match status" value="1"/>
</dbReference>
<dbReference type="PROSITE" id="PS50943">
    <property type="entry name" value="HTH_CROC1"/>
    <property type="match status" value="1"/>
</dbReference>
<evidence type="ECO:0000259" key="1">
    <source>
        <dbReference type="PROSITE" id="PS50943"/>
    </source>
</evidence>
<sequence>MDNIIKEKQPNRPHHIRDWAERNGYYSQADLANALNADKSVVSRWYKDSSPTIKWQKKLAEFFKCDKEALFRHPDDDWFSNFIEGRTKEEIERIKTMLQAAFPSSSDQIK</sequence>
<dbReference type="PATRIC" id="fig|1215343.11.peg.924"/>
<dbReference type="Proteomes" id="UP000010799">
    <property type="component" value="Chromosome"/>
</dbReference>
<dbReference type="eggNOG" id="ENOG50312N6">
    <property type="taxonomic scope" value="Bacteria"/>
</dbReference>
<dbReference type="HOGENOM" id="CLU_2167880_0_0_5"/>
<name>L0ETL9_LIBCB</name>
<gene>
    <name evidence="2" type="ordered locus">B488_08970</name>
</gene>
<organism evidence="2 3">
    <name type="scientific">Liberibacter crescens (strain BT-1)</name>
    <dbReference type="NCBI Taxonomy" id="1215343"/>
    <lineage>
        <taxon>Bacteria</taxon>
        <taxon>Pseudomonadati</taxon>
        <taxon>Pseudomonadota</taxon>
        <taxon>Alphaproteobacteria</taxon>
        <taxon>Hyphomicrobiales</taxon>
        <taxon>Rhizobiaceae</taxon>
        <taxon>Liberibacter</taxon>
    </lineage>
</organism>
<dbReference type="Gene3D" id="1.10.260.40">
    <property type="entry name" value="lambda repressor-like DNA-binding domains"/>
    <property type="match status" value="1"/>
</dbReference>
<protein>
    <recommendedName>
        <fullName evidence="1">HTH cro/C1-type domain-containing protein</fullName>
    </recommendedName>
</protein>
<dbReference type="EMBL" id="CP003789">
    <property type="protein sequence ID" value="AGA64889.1"/>
    <property type="molecule type" value="Genomic_DNA"/>
</dbReference>
<evidence type="ECO:0000313" key="3">
    <source>
        <dbReference type="Proteomes" id="UP000010799"/>
    </source>
</evidence>
<dbReference type="SUPFAM" id="SSF47413">
    <property type="entry name" value="lambda repressor-like DNA-binding domains"/>
    <property type="match status" value="1"/>
</dbReference>
<accession>L0ETL9</accession>
<dbReference type="InterPro" id="IPR001387">
    <property type="entry name" value="Cro/C1-type_HTH"/>
</dbReference>
<dbReference type="KEGG" id="lcc:B488_08970"/>
<reference evidence="2 3" key="1">
    <citation type="journal article" date="2012" name="Stand. Genomic Sci.">
        <title>Complete genome sequence of Liberibacter crescens BT-1.</title>
        <authorList>
            <person name="Leonard M.T."/>
            <person name="Fagen J.R."/>
            <person name="Davis-Richardson A.G."/>
            <person name="Davis M.J."/>
            <person name="Triplett E.W."/>
        </authorList>
    </citation>
    <scope>NUCLEOTIDE SEQUENCE [LARGE SCALE GENOMIC DNA]</scope>
    <source>
        <strain evidence="2 3">BT-1</strain>
    </source>
</reference>
<dbReference type="AlphaFoldDB" id="L0ETL9"/>
<feature type="domain" description="HTH cro/C1-type" evidence="1">
    <location>
        <begin position="26"/>
        <end position="70"/>
    </location>
</feature>
<dbReference type="RefSeq" id="WP_015273315.1">
    <property type="nucleotide sequence ID" value="NC_019907.1"/>
</dbReference>
<proteinExistence type="predicted"/>